<protein>
    <recommendedName>
        <fullName evidence="9">tRNA (guanine(10)-N(2))-methyltransferase</fullName>
        <ecNumber evidence="9">2.1.1.214</ecNumber>
    </recommendedName>
</protein>
<comment type="caution">
    <text evidence="13">The sequence shown here is derived from an EMBL/GenBank/DDBJ whole genome shotgun (WGS) entry which is preliminary data.</text>
</comment>
<dbReference type="PANTHER" id="PTHR13370">
    <property type="entry name" value="RNA METHYLASE-RELATED"/>
    <property type="match status" value="1"/>
</dbReference>
<dbReference type="InterPro" id="IPR002052">
    <property type="entry name" value="DNA_methylase_N6_adenine_CS"/>
</dbReference>
<dbReference type="OrthoDB" id="296065at2759"/>
<dbReference type="EC" id="2.1.1.214" evidence="9"/>
<keyword evidence="3 10" id="KW-0820">tRNA-binding</keyword>
<dbReference type="SUPFAM" id="SSF53335">
    <property type="entry name" value="S-adenosyl-L-methionine-dependent methyltransferases"/>
    <property type="match status" value="1"/>
</dbReference>
<feature type="domain" description="tRNA (guanine(10)-N(2))-methyltransferase TRMT11 N-terminal" evidence="12">
    <location>
        <begin position="4"/>
        <end position="154"/>
    </location>
</feature>
<dbReference type="PIRSF" id="PIRSF017259">
    <property type="entry name" value="tRNA_mtfrase_TRM11"/>
    <property type="match status" value="1"/>
</dbReference>
<evidence type="ECO:0000256" key="6">
    <source>
        <dbReference type="ARBA" id="ARBA00022691"/>
    </source>
</evidence>
<dbReference type="GO" id="GO:0160102">
    <property type="term" value="F:tRNA (guanine(10)-N2)-methyltransferase activity"/>
    <property type="evidence" value="ECO:0007669"/>
    <property type="project" value="UniProtKB-EC"/>
</dbReference>
<dbReference type="InterPro" id="IPR029063">
    <property type="entry name" value="SAM-dependent_MTases_sf"/>
</dbReference>
<dbReference type="Pfam" id="PF01170">
    <property type="entry name" value="UPF0020"/>
    <property type="match status" value="1"/>
</dbReference>
<evidence type="ECO:0000256" key="2">
    <source>
        <dbReference type="ARBA" id="ARBA00022490"/>
    </source>
</evidence>
<evidence type="ECO:0000256" key="9">
    <source>
        <dbReference type="ARBA" id="ARBA00066937"/>
    </source>
</evidence>
<evidence type="ECO:0000256" key="8">
    <source>
        <dbReference type="ARBA" id="ARBA00022884"/>
    </source>
</evidence>
<evidence type="ECO:0000256" key="7">
    <source>
        <dbReference type="ARBA" id="ARBA00022694"/>
    </source>
</evidence>
<keyword evidence="5 10" id="KW-0808">Transferase</keyword>
<evidence type="ECO:0000256" key="10">
    <source>
        <dbReference type="PROSITE-ProRule" id="PRU00959"/>
    </source>
</evidence>
<evidence type="ECO:0000313" key="14">
    <source>
        <dbReference type="Proteomes" id="UP000565441"/>
    </source>
</evidence>
<dbReference type="Gene3D" id="3.40.50.150">
    <property type="entry name" value="Vaccinia Virus protein VP39"/>
    <property type="match status" value="1"/>
</dbReference>
<dbReference type="GO" id="GO:0005737">
    <property type="term" value="C:cytoplasm"/>
    <property type="evidence" value="ECO:0007669"/>
    <property type="project" value="UniProtKB-SubCell"/>
</dbReference>
<organism evidence="13 14">
    <name type="scientific">Tricholomella constricta</name>
    <dbReference type="NCBI Taxonomy" id="117010"/>
    <lineage>
        <taxon>Eukaryota</taxon>
        <taxon>Fungi</taxon>
        <taxon>Dikarya</taxon>
        <taxon>Basidiomycota</taxon>
        <taxon>Agaricomycotina</taxon>
        <taxon>Agaricomycetes</taxon>
        <taxon>Agaricomycetidae</taxon>
        <taxon>Agaricales</taxon>
        <taxon>Tricholomatineae</taxon>
        <taxon>Lyophyllaceae</taxon>
        <taxon>Tricholomella</taxon>
    </lineage>
</organism>
<dbReference type="PRINTS" id="PR00507">
    <property type="entry name" value="N12N6MTFRASE"/>
</dbReference>
<dbReference type="Pfam" id="PF25904">
    <property type="entry name" value="Tmrp11_N"/>
    <property type="match status" value="1"/>
</dbReference>
<name>A0A8H5M4M9_9AGAR</name>
<feature type="domain" description="Ribosomal RNA large subunit methyltransferase K/L-like methyltransferase" evidence="11">
    <location>
        <begin position="232"/>
        <end position="362"/>
    </location>
</feature>
<keyword evidence="14" id="KW-1185">Reference proteome</keyword>
<proteinExistence type="inferred from homology"/>
<sequence>MPLQCLIVFAQVHHEFRLPELSSVAELHGFTVTLPSAPEDRDPTRPYMVVELAQEEHALILARRCILVKSVYEFYGQGSDYEELHACTRANQARWERYIPDTSFRFLVTAHNHKIPQSRQRDVVESFSYMALLGKIDMKDPEILFGCFEECVQSRSHELKPSSHISTPSQTPVEMDCFEASTKVTAGSDKSTLAGWYVWLIGDLWECGVNVLDFQLEEGSARQLIGTYDVKKRAYYGNTSMEAEISLLMANQTLAAPGKLVYDPFMGTGSMAYTTSHFGALVFGSDIDGRQMRGKGKVPGVIHAARQYGTEMRIVDLCTFDVTRNPWRCGSLFDAIVTDPPYGVRAGAKRLGRKKELNEEQLRMTMEFRNSARADDQPYIPPTKPYELSHLAADLVLLARYLLKPKGRLVFFLPTVTDEYEELDIHSMLCEGMEVVANSLQDFGSWGRRLVTLRKTTDRPYPRPSFEQEQRTEAAHVPAHKDFREKYFQGFKKEDGEA</sequence>
<dbReference type="PROSITE" id="PS00092">
    <property type="entry name" value="N6_MTASE"/>
    <property type="match status" value="1"/>
</dbReference>
<dbReference type="GO" id="GO:0008033">
    <property type="term" value="P:tRNA processing"/>
    <property type="evidence" value="ECO:0007669"/>
    <property type="project" value="UniProtKB-UniRule"/>
</dbReference>
<evidence type="ECO:0000313" key="13">
    <source>
        <dbReference type="EMBL" id="KAF5380572.1"/>
    </source>
</evidence>
<dbReference type="InterPro" id="IPR016691">
    <property type="entry name" value="TRMT11"/>
</dbReference>
<evidence type="ECO:0000256" key="3">
    <source>
        <dbReference type="ARBA" id="ARBA00022555"/>
    </source>
</evidence>
<dbReference type="GO" id="GO:0000049">
    <property type="term" value="F:tRNA binding"/>
    <property type="evidence" value="ECO:0007669"/>
    <property type="project" value="UniProtKB-UniRule"/>
</dbReference>
<dbReference type="PANTHER" id="PTHR13370:SF3">
    <property type="entry name" value="TRNA (GUANINE(10)-N2)-METHYLTRANSFERASE HOMOLOG"/>
    <property type="match status" value="1"/>
</dbReference>
<evidence type="ECO:0000256" key="1">
    <source>
        <dbReference type="ARBA" id="ARBA00004496"/>
    </source>
</evidence>
<evidence type="ECO:0000256" key="4">
    <source>
        <dbReference type="ARBA" id="ARBA00022603"/>
    </source>
</evidence>
<comment type="subcellular location">
    <subcellularLocation>
        <location evidence="1">Cytoplasm</location>
    </subcellularLocation>
</comment>
<gene>
    <name evidence="13" type="ORF">D9615_004652</name>
</gene>
<dbReference type="GO" id="GO:0032259">
    <property type="term" value="P:methylation"/>
    <property type="evidence" value="ECO:0007669"/>
    <property type="project" value="UniProtKB-UniRule"/>
</dbReference>
<evidence type="ECO:0000259" key="12">
    <source>
        <dbReference type="Pfam" id="PF25904"/>
    </source>
</evidence>
<keyword evidence="2" id="KW-0963">Cytoplasm</keyword>
<dbReference type="InterPro" id="IPR059073">
    <property type="entry name" value="TRMT11_N"/>
</dbReference>
<accession>A0A8H5M4M9</accession>
<dbReference type="InterPro" id="IPR000241">
    <property type="entry name" value="RlmKL-like_Mtase"/>
</dbReference>
<evidence type="ECO:0000256" key="5">
    <source>
        <dbReference type="ARBA" id="ARBA00022679"/>
    </source>
</evidence>
<evidence type="ECO:0000259" key="11">
    <source>
        <dbReference type="Pfam" id="PF01170"/>
    </source>
</evidence>
<dbReference type="AlphaFoldDB" id="A0A8H5M4M9"/>
<dbReference type="PROSITE" id="PS51627">
    <property type="entry name" value="SAM_MT_TRM11"/>
    <property type="match status" value="1"/>
</dbReference>
<keyword evidence="8 10" id="KW-0694">RNA-binding</keyword>
<comment type="similarity">
    <text evidence="10">Belongs to the class I-like SAM-binding methyltransferase superfamily. TRM11 methyltransferase family.</text>
</comment>
<dbReference type="EMBL" id="JAACJP010000013">
    <property type="protein sequence ID" value="KAF5380572.1"/>
    <property type="molecule type" value="Genomic_DNA"/>
</dbReference>
<keyword evidence="7 10" id="KW-0819">tRNA processing</keyword>
<reference evidence="13 14" key="1">
    <citation type="journal article" date="2020" name="ISME J.">
        <title>Uncovering the hidden diversity of litter-decomposition mechanisms in mushroom-forming fungi.</title>
        <authorList>
            <person name="Floudas D."/>
            <person name="Bentzer J."/>
            <person name="Ahren D."/>
            <person name="Johansson T."/>
            <person name="Persson P."/>
            <person name="Tunlid A."/>
        </authorList>
    </citation>
    <scope>NUCLEOTIDE SEQUENCE [LARGE SCALE GENOMIC DNA]</scope>
    <source>
        <strain evidence="13 14">CBS 661.87</strain>
    </source>
</reference>
<keyword evidence="6 10" id="KW-0949">S-adenosyl-L-methionine</keyword>
<dbReference type="Proteomes" id="UP000565441">
    <property type="component" value="Unassembled WGS sequence"/>
</dbReference>
<keyword evidence="4 10" id="KW-0489">Methyltransferase</keyword>
<dbReference type="GO" id="GO:0043527">
    <property type="term" value="C:tRNA methyltransferase complex"/>
    <property type="evidence" value="ECO:0007669"/>
    <property type="project" value="UniProtKB-ARBA"/>
</dbReference>